<comment type="caution">
    <text evidence="1">The sequence shown here is derived from an EMBL/GenBank/DDBJ whole genome shotgun (WGS) entry which is preliminary data.</text>
</comment>
<dbReference type="OrthoDB" id="8096922at2"/>
<evidence type="ECO:0000313" key="1">
    <source>
        <dbReference type="EMBL" id="PSJ56753.1"/>
    </source>
</evidence>
<proteinExistence type="predicted"/>
<reference evidence="1 2" key="1">
    <citation type="submission" date="2018-03" db="EMBL/GenBank/DDBJ databases">
        <title>The draft genome of Mesorhizobium sp. 6GN-30.</title>
        <authorList>
            <person name="Liu L."/>
            <person name="Li L."/>
            <person name="Wang T."/>
            <person name="Zhang X."/>
            <person name="Liang L."/>
        </authorList>
    </citation>
    <scope>NUCLEOTIDE SEQUENCE [LARGE SCALE GENOMIC DNA]</scope>
    <source>
        <strain evidence="1 2">6GN30</strain>
    </source>
</reference>
<protein>
    <submittedName>
        <fullName evidence="1">Uncharacterized protein</fullName>
    </submittedName>
</protein>
<keyword evidence="2" id="KW-1185">Reference proteome</keyword>
<dbReference type="RefSeq" id="WP_106773947.1">
    <property type="nucleotide sequence ID" value="NZ_PXYK01000020.1"/>
</dbReference>
<accession>A0A2P7S2S2</accession>
<dbReference type="Proteomes" id="UP000241229">
    <property type="component" value="Unassembled WGS sequence"/>
</dbReference>
<sequence>MHVHDNGTDNGRHALAIDIWENEGGTSGRDSMDHHYGRRVEADGTWSIYHVFTGVPADIGGGSMTGLSRSAATTGMTSLNLRNEHRRRQRVEGYARMSGEIGAARS</sequence>
<organism evidence="1 2">
    <name type="scientific">Kumtagia ephedrae</name>
    <dbReference type="NCBI Taxonomy" id="2116701"/>
    <lineage>
        <taxon>Bacteria</taxon>
        <taxon>Pseudomonadati</taxon>
        <taxon>Pseudomonadota</taxon>
        <taxon>Alphaproteobacteria</taxon>
        <taxon>Hyphomicrobiales</taxon>
        <taxon>Phyllobacteriaceae</taxon>
        <taxon>Kumtagia</taxon>
    </lineage>
</organism>
<gene>
    <name evidence="1" type="ORF">C7I84_19815</name>
</gene>
<dbReference type="AlphaFoldDB" id="A0A2P7S2S2"/>
<evidence type="ECO:0000313" key="2">
    <source>
        <dbReference type="Proteomes" id="UP000241229"/>
    </source>
</evidence>
<dbReference type="EMBL" id="PXYK01000020">
    <property type="protein sequence ID" value="PSJ56753.1"/>
    <property type="molecule type" value="Genomic_DNA"/>
</dbReference>
<name>A0A2P7S2S2_9HYPH</name>